<organism evidence="1 2">
    <name type="scientific">Desulfamplus magnetovallimortis</name>
    <dbReference type="NCBI Taxonomy" id="1246637"/>
    <lineage>
        <taxon>Bacteria</taxon>
        <taxon>Pseudomonadati</taxon>
        <taxon>Thermodesulfobacteriota</taxon>
        <taxon>Desulfobacteria</taxon>
        <taxon>Desulfobacterales</taxon>
        <taxon>Desulfobacteraceae</taxon>
        <taxon>Desulfamplus</taxon>
    </lineage>
</organism>
<evidence type="ECO:0000313" key="1">
    <source>
        <dbReference type="EMBL" id="SLM29865.1"/>
    </source>
</evidence>
<dbReference type="AlphaFoldDB" id="A0A1W1HBV7"/>
<dbReference type="Proteomes" id="UP000191931">
    <property type="component" value="Unassembled WGS sequence"/>
</dbReference>
<dbReference type="STRING" id="1246637.MTBBW1_200002"/>
<proteinExistence type="predicted"/>
<name>A0A1W1HBV7_9BACT</name>
<dbReference type="EMBL" id="FWEV01000113">
    <property type="protein sequence ID" value="SLM29865.1"/>
    <property type="molecule type" value="Genomic_DNA"/>
</dbReference>
<dbReference type="OrthoDB" id="9932073at2"/>
<dbReference type="RefSeq" id="WP_080799231.1">
    <property type="nucleotide sequence ID" value="NZ_LT828540.1"/>
</dbReference>
<gene>
    <name evidence="1" type="ORF">MTBBW1_200002</name>
</gene>
<sequence length="87" mass="10226">MQAILNVKLNEIDDKFLYILKELLSKNVEIVIRKEIIELEEFDQKMSLKNVINDFSKAGYTEDFINDLEDGFKSCKMGFIEKFNNRG</sequence>
<keyword evidence="2" id="KW-1185">Reference proteome</keyword>
<reference evidence="1 2" key="1">
    <citation type="submission" date="2017-03" db="EMBL/GenBank/DDBJ databases">
        <authorList>
            <person name="Afonso C.L."/>
            <person name="Miller P.J."/>
            <person name="Scott M.A."/>
            <person name="Spackman E."/>
            <person name="Goraichik I."/>
            <person name="Dimitrov K.M."/>
            <person name="Suarez D.L."/>
            <person name="Swayne D.E."/>
        </authorList>
    </citation>
    <scope>NUCLEOTIDE SEQUENCE [LARGE SCALE GENOMIC DNA]</scope>
    <source>
        <strain evidence="1">PRJEB14757</strain>
    </source>
</reference>
<accession>A0A1W1HBV7</accession>
<evidence type="ECO:0000313" key="2">
    <source>
        <dbReference type="Proteomes" id="UP000191931"/>
    </source>
</evidence>
<protein>
    <submittedName>
        <fullName evidence="1">Uncharacterized protein</fullName>
    </submittedName>
</protein>